<evidence type="ECO:0000259" key="5">
    <source>
        <dbReference type="Pfam" id="PF00481"/>
    </source>
</evidence>
<feature type="region of interest" description="Disordered" evidence="4">
    <location>
        <begin position="2665"/>
        <end position="2685"/>
    </location>
</feature>
<evidence type="ECO:0000256" key="2">
    <source>
        <dbReference type="ARBA" id="ARBA00022737"/>
    </source>
</evidence>
<dbReference type="PANTHER" id="PTHR24366">
    <property type="entry name" value="IG(IMMUNOGLOBULIN) AND LRR(LEUCINE RICH REPEAT) DOMAINS"/>
    <property type="match status" value="1"/>
</dbReference>
<dbReference type="SUPFAM" id="SSF81606">
    <property type="entry name" value="PP2C-like"/>
    <property type="match status" value="1"/>
</dbReference>
<feature type="region of interest" description="Disordered" evidence="4">
    <location>
        <begin position="771"/>
        <end position="902"/>
    </location>
</feature>
<dbReference type="SMART" id="SM00365">
    <property type="entry name" value="LRR_SD22"/>
    <property type="match status" value="5"/>
</dbReference>
<feature type="compositionally biased region" description="Low complexity" evidence="4">
    <location>
        <begin position="619"/>
        <end position="648"/>
    </location>
</feature>
<keyword evidence="1" id="KW-0433">Leucine-rich repeat</keyword>
<dbReference type="SUPFAM" id="SSF52058">
    <property type="entry name" value="L domain-like"/>
    <property type="match status" value="2"/>
</dbReference>
<feature type="compositionally biased region" description="Basic residues" evidence="4">
    <location>
        <begin position="882"/>
        <end position="896"/>
    </location>
</feature>
<evidence type="ECO:0000256" key="4">
    <source>
        <dbReference type="SAM" id="MobiDB-lite"/>
    </source>
</evidence>
<dbReference type="InterPro" id="IPR032675">
    <property type="entry name" value="LRR_dom_sf"/>
</dbReference>
<name>A0A979FIZ9_HYAAZ</name>
<feature type="region of interest" description="Disordered" evidence="4">
    <location>
        <begin position="1230"/>
        <end position="1266"/>
    </location>
</feature>
<feature type="compositionally biased region" description="Low complexity" evidence="4">
    <location>
        <begin position="655"/>
        <end position="666"/>
    </location>
</feature>
<evidence type="ECO:0000256" key="1">
    <source>
        <dbReference type="ARBA" id="ARBA00022614"/>
    </source>
</evidence>
<feature type="compositionally biased region" description="Polar residues" evidence="4">
    <location>
        <begin position="2672"/>
        <end position="2685"/>
    </location>
</feature>
<dbReference type="RefSeq" id="XP_047736235.1">
    <property type="nucleotide sequence ID" value="XM_047880279.1"/>
</dbReference>
<feature type="compositionally biased region" description="Basic and acidic residues" evidence="4">
    <location>
        <begin position="2188"/>
        <end position="2200"/>
    </location>
</feature>
<feature type="region of interest" description="Disordered" evidence="4">
    <location>
        <begin position="1"/>
        <end position="37"/>
    </location>
</feature>
<dbReference type="KEGG" id="hazt:108675472"/>
<feature type="compositionally biased region" description="Polar residues" evidence="4">
    <location>
        <begin position="2201"/>
        <end position="2215"/>
    </location>
</feature>
<feature type="compositionally biased region" description="Polar residues" evidence="4">
    <location>
        <begin position="787"/>
        <end position="799"/>
    </location>
</feature>
<feature type="coiled-coil region" evidence="3">
    <location>
        <begin position="2589"/>
        <end position="2616"/>
    </location>
</feature>
<feature type="region of interest" description="Disordered" evidence="4">
    <location>
        <begin position="2236"/>
        <end position="2282"/>
    </location>
</feature>
<dbReference type="Pfam" id="PF00481">
    <property type="entry name" value="PP2C"/>
    <property type="match status" value="1"/>
</dbReference>
<protein>
    <submittedName>
        <fullName evidence="7">Uncharacterized protein LOC108675472</fullName>
    </submittedName>
</protein>
<organism evidence="6 7">
    <name type="scientific">Hyalella azteca</name>
    <name type="common">Amphipod</name>
    <dbReference type="NCBI Taxonomy" id="294128"/>
    <lineage>
        <taxon>Eukaryota</taxon>
        <taxon>Metazoa</taxon>
        <taxon>Ecdysozoa</taxon>
        <taxon>Arthropoda</taxon>
        <taxon>Crustacea</taxon>
        <taxon>Multicrustacea</taxon>
        <taxon>Malacostraca</taxon>
        <taxon>Eumalacostraca</taxon>
        <taxon>Peracarida</taxon>
        <taxon>Amphipoda</taxon>
        <taxon>Senticaudata</taxon>
        <taxon>Talitrida</taxon>
        <taxon>Talitroidea</taxon>
        <taxon>Hyalellidae</taxon>
        <taxon>Hyalella</taxon>
    </lineage>
</organism>
<feature type="compositionally biased region" description="Basic and acidic residues" evidence="4">
    <location>
        <begin position="676"/>
        <end position="696"/>
    </location>
</feature>
<feature type="domain" description="PPM-type phosphatase" evidence="5">
    <location>
        <begin position="1998"/>
        <end position="2064"/>
    </location>
</feature>
<proteinExistence type="predicted"/>
<dbReference type="PROSITE" id="PS51450">
    <property type="entry name" value="LRR"/>
    <property type="match status" value="3"/>
</dbReference>
<evidence type="ECO:0000256" key="3">
    <source>
        <dbReference type="SAM" id="Coils"/>
    </source>
</evidence>
<keyword evidence="6" id="KW-1185">Reference proteome</keyword>
<dbReference type="SMART" id="SM00369">
    <property type="entry name" value="LRR_TYP"/>
    <property type="match status" value="9"/>
</dbReference>
<feature type="region of interest" description="Disordered" evidence="4">
    <location>
        <begin position="1781"/>
        <end position="1808"/>
    </location>
</feature>
<feature type="compositionally biased region" description="Polar residues" evidence="4">
    <location>
        <begin position="818"/>
        <end position="863"/>
    </location>
</feature>
<evidence type="ECO:0000313" key="7">
    <source>
        <dbReference type="RefSeq" id="XP_047736235.1"/>
    </source>
</evidence>
<feature type="compositionally biased region" description="Basic and acidic residues" evidence="4">
    <location>
        <begin position="2154"/>
        <end position="2165"/>
    </location>
</feature>
<gene>
    <name evidence="7" type="primary">LOC108675472</name>
</gene>
<feature type="region of interest" description="Disordered" evidence="4">
    <location>
        <begin position="616"/>
        <end position="696"/>
    </location>
</feature>
<dbReference type="InterPro" id="IPR001611">
    <property type="entry name" value="Leu-rich_rpt"/>
</dbReference>
<dbReference type="PANTHER" id="PTHR24366:SF96">
    <property type="entry name" value="LEUCINE RICH REPEAT CONTAINING 53"/>
    <property type="match status" value="1"/>
</dbReference>
<dbReference type="InterPro" id="IPR036457">
    <property type="entry name" value="PPM-type-like_dom_sf"/>
</dbReference>
<dbReference type="GeneID" id="108675472"/>
<dbReference type="SMART" id="SM00364">
    <property type="entry name" value="LRR_BAC"/>
    <property type="match status" value="9"/>
</dbReference>
<feature type="compositionally biased region" description="Polar residues" evidence="4">
    <location>
        <begin position="1"/>
        <end position="12"/>
    </location>
</feature>
<dbReference type="InterPro" id="IPR001932">
    <property type="entry name" value="PPM-type_phosphatase-like_dom"/>
</dbReference>
<feature type="compositionally biased region" description="Polar residues" evidence="4">
    <location>
        <begin position="1782"/>
        <end position="1808"/>
    </location>
</feature>
<dbReference type="Gene3D" id="3.80.10.10">
    <property type="entry name" value="Ribonuclease Inhibitor"/>
    <property type="match status" value="4"/>
</dbReference>
<reference evidence="7" key="1">
    <citation type="submission" date="2025-08" db="UniProtKB">
        <authorList>
            <consortium name="RefSeq"/>
        </authorList>
    </citation>
    <scope>IDENTIFICATION</scope>
    <source>
        <tissue evidence="7">Whole organism</tissue>
    </source>
</reference>
<evidence type="ECO:0000313" key="6">
    <source>
        <dbReference type="Proteomes" id="UP000694843"/>
    </source>
</evidence>
<sequence>MVFSSNPNNRVTMSPRGILKNSQDDSDHRAKAGSSSAALSCIDSNGRKLVNIVNKASSSPNKLFPNSKSNASLIDPTREVTQLANFNQLLTIEKSKNGKEVYDTPSTFAYPGVEVNQESNDKEDVLGISSLNDATKNLLLNNKDHSKIQHTAQVFKDRSEDTTVRKRKVLPAPPASGGLGCVVRYEKEFGERLPSQQPLYVSAVQRSLSSLQQGCTRPIIERRREENSDSEIYVSVKLKDGNQRINEVQQIGCIAANSAQKDMKAPTKPVNYDEFIEELKKVQRGLSLERKCKNPIPDDVKGIIKVEKCPKISASKVRRTPEKILALSDVARDERRCKGQRPEKPKRVAHGAKITFKDELLGTVASHNHAPGETANPVEILQLPSDWVTVAETIVQKSNDGETKTGPCSPTFDIKAVDVLIARFKKSCDEVNASTLLNIKPSSVNIDESLGDHTTVMVQPAPMAAMGTGCPKTIATLDPISSSFGGDSGKALGLRSSGDGGNCSPKCELSLINALKKCKTNNALFSNLSDGNTGGLFPEAPHVHSKMLSVHQNAAENFDMTLGKELQCMELGLIIPPPSFHSSINLPATDVITAGLDETSEIRNVLNELDSRLKHESESLGMSSSSSSSDVESSLFSSSSSSNGNNNNKNDRKSGNGNNKVNNTRNCINENKTIGKKSDHTTINKQKDRSSIDERNGTGITRRCDDTAVRCITDKPAFHLLSDRKEIERHSNHTLHMNKLNAYVSRGHDFDPSKVCPGTANQIIRQRGECFQSSSKATREIKRNDLIGSTNSISMHEGTSSSRISSKKERESEIFSSYTSQKVKPSRKFSSPNSTSDANSRLSSSSQRTAKYLESSSSSQQDVKTPKLSCSIPRTNVVARSKPVRRKRSLSSHRRRADVLCSSSSDEEKDNINRFNPGRIRNLEDLLRYRNLRIVTLRSDSLDQFPRPLLALPLLQIIRLDYNKISSLPHDLRDLCRLEELWLSHNHLDSLAAVSGLATLQVLVAHNNRVVVPPELPSLAALRTLDLASNKLSGAFLEVAASGKSGPSGDNIKNGLGETNGKSGNCDNYFREETREGTKRGRSAPLSINLSSNPLAGSMRCSLNNVTSLSLGESNLTSLDVTSLTSLRELRCHSNDLTHLALHGALITHIYADHNQLKTIQSRYPPRQLIRLSAACNMMTDFPPWMNLCGDLKELDLSWNKISNFPSWLPLPNLIYLSLHHNKISQLPELDSRNQNGDLGHSGNPLSKFGIQGTDEDAPPQPPPRMPNVFASNGSRVPASKALRGLGGNVPVSISPPLKPHMRKNSQVITPVSACLPEFPPPPPQFLENTEDVDKTNRNGPNCFSWNEPLPNPTPPAPPIPPHSVSPSAFKPHIHVLHDTAPPVPPIPAYLRSRMLSEAKPSTVKGARNALVSPEDEGHYEECGKASHDYHPLETLLLHHNKIKILPENFLQMLPNLRVVNVSNNQLMEIPRISVPNKKSSGINDAPTFTFSINTARPILENLEEFYCGCNALTELRALEHCSKLRVLHAPYNEISLLPDRLIASLPRLEELTVAGNYLHNLPMGIASLQHLRLLRVNCNPLQLLPPLAPLPNIKVIDASHCQLGELQLDAIISPSLIILDVAENPSMSVNPEQVNRCSTRKSVSVVDASKDRFSDAPDADYTPDCCPPAVNTRLEKIFTSGDRTLGHRSRETGGIVERTNGATLRDTTMGPEEIKMAAANVTGEAATSLPGPRKSWRVGFAECIGREERLKSLQLRVADLNGDGLSCLFGLIEESRIALDSTPSQTQKPEAKTSEQSSNNASDSCYSKSHNSINCPNFSLALGPDTTNFTLTHCPISPNGIISIQRKSEIDKANCCTIVQLPTSVGAMLSEIPRLFHEDLRTEEEEPLKRSMLTALQRQVLRGHALPKGFSMVHLVKPPESPPISFSAATSTLSTIPPVSTIPPASIPRTGSSGSVRLSVSNFGAAMAMMASHRAAQLLTPEVASDVQETRCPGAATPTTCAPSTASWVVTDDCVAVVLASSGLWATMQPSEVNQVCLRTPDPSLAARRLLTLAQTYGATDSISVMVVSLGELNNDASPSGIPPSLGNSIRASTVMVKPGNTDEADVVPKGIRRTHEAPVVPQKMGRTIEAVRRISRGAVKNNIIMKIEKYDDRSERRTKESDFSRASSGENCCDGGKKTQLTGQMAEKRAKKLLESKKQPNSKIGGSLTQSKQAENDCKNDNVHENYKILDLDENLSKPSELPNHKNRAAYSKQNYSEQIRDERNSNGKKKRNSSSHFSDSLKRNRILSLPCLSAELLNKTADAETFPPLPLDRSSPSGQSFSDLSLIAVEEADEFDKHCPVWPGQLGPVAPSGPFAIDLNRPDDGLDEDQFDHNSEFVPKFKRRNSFDGSPLKRDRFSMRSSADSFVSNSSKTTLYIEEQDSTRSSQRSILKKNSVPVFRPFYHFPSPDSLAQLNKTNSGRYSPSLPHAFRSRSHLGRDSDRSSLASRKLSVLSKFDGHSRSSSSRSLSSLALSDSDCSGDEMNVHADEVDEQHVSEEQLRSFEYLLEKNAKKVYLRDLDSAAEVARLRNFVKERALRQASSVPDLMVAQRRRMKLENEIAKKLIELKNTKERHWWELDEHEPRDEEGSTDMNFSSDFIVTPKNSSEPSKPRHILLEKGEKGLSKEQECNNPRSLHNGTPTTSQLFKRGVVRKSRFGSGTARVLQNRLFNATISKAATAKMATTSNTQSDKQDASSSVSTFRRFGSLQNLKQYQKKSSVSVKVSGKSSQIPSFKRTKSFGSLYSAGDLASLRPEAFQNNAMEMEELASLDSGDRDSRMNNYWHANTTVF</sequence>
<feature type="region of interest" description="Disordered" evidence="4">
    <location>
        <begin position="2457"/>
        <end position="2485"/>
    </location>
</feature>
<accession>A0A979FIZ9</accession>
<feature type="region of interest" description="Disordered" evidence="4">
    <location>
        <begin position="2154"/>
        <end position="2221"/>
    </location>
</feature>
<keyword evidence="2" id="KW-0677">Repeat</keyword>
<keyword evidence="3" id="KW-0175">Coiled coil</keyword>
<dbReference type="OrthoDB" id="6356608at2759"/>
<dbReference type="Gene3D" id="3.60.40.10">
    <property type="entry name" value="PPM-type phosphatase domain"/>
    <property type="match status" value="1"/>
</dbReference>
<dbReference type="Proteomes" id="UP000694843">
    <property type="component" value="Unplaced"/>
</dbReference>
<dbReference type="InterPro" id="IPR003591">
    <property type="entry name" value="Leu-rich_rpt_typical-subtyp"/>
</dbReference>